<reference evidence="1" key="1">
    <citation type="submission" date="2022-05" db="EMBL/GenBank/DDBJ databases">
        <title>Halomonas geminus sp. nov. and Halomonas llamarensis sp. nov. isolated from high-altitude salars of the Atacama Desert.</title>
        <authorList>
            <person name="Hintersatz C."/>
            <person name="Rojas L.A."/>
            <person name="Wei T.-S."/>
            <person name="Kutschke S."/>
            <person name="Lehmann F."/>
            <person name="Jain R."/>
            <person name="Pollmann K."/>
        </authorList>
    </citation>
    <scope>NUCLEOTIDE SEQUENCE</scope>
    <source>
        <strain evidence="1">ATCH28</strain>
    </source>
</reference>
<evidence type="ECO:0000313" key="2">
    <source>
        <dbReference type="Proteomes" id="UP001165369"/>
    </source>
</evidence>
<protein>
    <submittedName>
        <fullName evidence="1">Uncharacterized protein</fullName>
    </submittedName>
</protein>
<proteinExistence type="predicted"/>
<organism evidence="1 2">
    <name type="scientific">Halomonas gemina</name>
    <dbReference type="NCBI Taxonomy" id="2945105"/>
    <lineage>
        <taxon>Bacteria</taxon>
        <taxon>Pseudomonadati</taxon>
        <taxon>Pseudomonadota</taxon>
        <taxon>Gammaproteobacteria</taxon>
        <taxon>Oceanospirillales</taxon>
        <taxon>Halomonadaceae</taxon>
        <taxon>Halomonas</taxon>
    </lineage>
</organism>
<accession>A0ABT0T647</accession>
<dbReference type="Proteomes" id="UP001165369">
    <property type="component" value="Unassembled WGS sequence"/>
</dbReference>
<dbReference type="RefSeq" id="WP_250063858.1">
    <property type="nucleotide sequence ID" value="NZ_JAMJPK010000012.1"/>
</dbReference>
<evidence type="ECO:0000313" key="1">
    <source>
        <dbReference type="EMBL" id="MCL7942248.1"/>
    </source>
</evidence>
<sequence>MSILLVRQGDDLKVDIDELSILVRGRYRRRSLRCTMRRLAPIINIDTLFSASKNLDDGETTVLKATGQIDLENNIDRAIRDTMNEIPKEERRKWLNESIAKSLPW</sequence>
<name>A0ABT0T647_9GAMM</name>
<comment type="caution">
    <text evidence="1">The sequence shown here is derived from an EMBL/GenBank/DDBJ whole genome shotgun (WGS) entry which is preliminary data.</text>
</comment>
<gene>
    <name evidence="1" type="ORF">M8009_18375</name>
</gene>
<dbReference type="EMBL" id="JAMJPK010000012">
    <property type="protein sequence ID" value="MCL7942248.1"/>
    <property type="molecule type" value="Genomic_DNA"/>
</dbReference>
<keyword evidence="2" id="KW-1185">Reference proteome</keyword>